<dbReference type="GO" id="GO:0051893">
    <property type="term" value="P:regulation of focal adhesion assembly"/>
    <property type="evidence" value="ECO:0007669"/>
    <property type="project" value="TreeGrafter"/>
</dbReference>
<feature type="region of interest" description="Disordered" evidence="14">
    <location>
        <begin position="1870"/>
        <end position="1911"/>
    </location>
</feature>
<feature type="compositionally biased region" description="Polar residues" evidence="14">
    <location>
        <begin position="895"/>
        <end position="905"/>
    </location>
</feature>
<feature type="compositionally biased region" description="Polar residues" evidence="14">
    <location>
        <begin position="1569"/>
        <end position="1582"/>
    </location>
</feature>
<accession>A0A8J4XEK0</accession>
<feature type="compositionally biased region" description="Basic and acidic residues" evidence="14">
    <location>
        <begin position="1188"/>
        <end position="1200"/>
    </location>
</feature>
<dbReference type="InterPro" id="IPR001781">
    <property type="entry name" value="Znf_LIM"/>
</dbReference>
<dbReference type="InterPro" id="IPR036872">
    <property type="entry name" value="CH_dom_sf"/>
</dbReference>
<feature type="compositionally biased region" description="Polar residues" evidence="14">
    <location>
        <begin position="1631"/>
        <end position="1640"/>
    </location>
</feature>
<dbReference type="PRINTS" id="PR00707">
    <property type="entry name" value="UBCTHYDRLASE"/>
</dbReference>
<keyword evidence="6 12" id="KW-0378">Hydrolase</keyword>
<evidence type="ECO:0000256" key="11">
    <source>
        <dbReference type="PROSITE-ProRule" id="PRU00125"/>
    </source>
</evidence>
<feature type="compositionally biased region" description="Basic and acidic residues" evidence="14">
    <location>
        <begin position="832"/>
        <end position="848"/>
    </location>
</feature>
<dbReference type="SUPFAM" id="SSF54001">
    <property type="entry name" value="Cysteine proteinases"/>
    <property type="match status" value="1"/>
</dbReference>
<evidence type="ECO:0000256" key="1">
    <source>
        <dbReference type="ARBA" id="ARBA00000707"/>
    </source>
</evidence>
<dbReference type="CDD" id="cd08368">
    <property type="entry name" value="LIM"/>
    <property type="match status" value="1"/>
</dbReference>
<feature type="compositionally biased region" description="Basic and acidic residues" evidence="14">
    <location>
        <begin position="1870"/>
        <end position="1886"/>
    </location>
</feature>
<sequence length="2082" mass="232191">MLNKVLSKLGVKPDWHFVDVLGLEDDALAGVPTPCCALMLLFPLTQQHEEFRSKQSVDPCKDVYFLSQTIVNSCGSVGLLHAVANNRDQLGFEGDSALKKFLEETAGMSPDERAKQLEQNKAIQTAHDEVAAEGQCRPEADKVNFHFITFVNVNGQLHELDGRMKGPVNHGATKPDSFVMDAAKVCRGFTEREKGEVRFSAVALSQTVLSTALVLWVQITAARAAAAAHRHHPGYQDLFDSVLQGFGTVRGLLPLQMASADEGSGSRPDHHEVAECSSGPAFQEAQKWIEAVTGRSFGEKDFRSSLENGILLCELLSSIKPGLVKKINRLPTPIAGLDNLTMFLRGCEELGLKGSQLFDPGDLQDMSIRANLTDSDCSRKLKNVLITIYWLGKTVNGCASYSGPTLNLKEMEGVLSMKECVNEEPESPKRSVRDSGCVDNWESEHSDSLSPPRHRREDSFDSLDSFSSQSQPMPSPDTALRANSDDLEGDHRKVPDVLKDDMSARRVSYKEPRAALPFNQYLPNKSNQSTFVPAHLRKRRSEREEERRSGSNSTSPIREECVGICETPLAFNSQKTVTWVVEGGAEPLLDEAELKKMKKLEKAGIKVLPASVRYSSPKVTAVEPDQAKSPSPDIIRRCDNTVLRPEHTHEWDEEDEEEEDDDIKVPDIQKDDLASRRARMNRPKPNVAHQFLPSSCSSKDRERWEGIRLSSQHAVLEMLEKMEQEKKSEPDNTSAEGAIVTRKDNPFLSPRGKKKAEEEESDEEDEGKAVVPNVQKDDLARRRTQLGSVPQRDPRQSLAQTSITQSDLKKWQRLSMTTESSEATPVEVSIITRKDNPFLSTEKAREKENDDDDDDDDDGEELAAGGQASLPNIQKDDLARRRGQTGGLPHRDHQQSLAQTALTQSDLEKWQRLKMSTENSESPPLCLSCHAASSVKVGHSDPAGCQGRSRGDRKRVVTFGGVTKMESVSWDEERQEEEWRKEGGKDESETLRRLLSSATVAMPTTGMSSGRERVGDSSPLTSPLKSTQSAISDTKHTLTFAEREALELRLAEKAKDEKEYEEEEEEEEKERQPDLKKDDMMARRTGVFQNAGGKVHNRFLPLPGSKKETRPAVSGQEESKGDLFMDRNIKTKRFKVGQRAEQVKPEPTVASSVTQKEPEGLGSTSSHAEVHHDSYKHSGNYDEDYDEGLLHNPEKDDILARRTGSYQKPGGNQFNAFLPKPGGVRSKKKNVSGQCEPNLKIGEQPTQSPTPRSVTLPSADVDDIPRKCPPILDGQKTGTVGMLGGEVDVVGGAQAQSPLPLPDPAARHKFGLDDVFPLKFGHKASSVSDETESVSLNDMRDEEEDVDLLSPHSQTRHERLHDQYTKVKEEEDQWQDDLARWKNRRRSASQDLIRKEEERKMMEKLMTTEGGAHRRKSIKTYKEIVEEKERREQELHELYLQAATPEEKAAILQRYALRFTISDAILEKLQLPKLPSAVTLQSATALNEEAEMPESQTCTDIETDSSDQITQIITHHQLKSPDLTPIQDSRTPQVSLLPEIPLSPARDSKTPVVPLSPVRDAKTPEVPVSSVQEFRTPDSSLSPFLDTKTIEAPLSPSRTTISPEVPVSPVWIPPAPSRPVPLLTAKPYSQPKFNQPSYKQVKNDGLVRVNGDSIPEDARENPVRPVSFTPSPPKPASQTPHREPEIAAANETTAQECTQTLPGQKAEFVKEETDSLSSAVQKRTTEASKTFTETELTEKQTMAVKRNCMVKTTIVTELREKHSPTTTDAPIPDQTSCSEGLSMKSDEVSITESRKSDSTSCSEGIDLTSECIETPILNLAKRVNHWTWDPNEERKRQERWQQEQERLLQEKYQQEQERLKQEWEKAQKEVEEEERKHQEEEQRILEETVTPLTPHSSSGVTEAVPTSTTPHNTIVLSLADWDRKQEMLEKEAKMNQRNGCQHRSDQTAALSPPQQIDQKADLQESQSATPQLQFTQDVSWSCKSESKQECKKTASLDRNVSPSPNQPPRMRRSVSAKKLCSSCAQPLGKGAAMIIDSLGLFFHVQCFKCGVCKGLLGDSSSGTDVRIRNGVLNCHSCYMKSR</sequence>
<dbReference type="InterPro" id="IPR001715">
    <property type="entry name" value="CH_dom"/>
</dbReference>
<feature type="compositionally biased region" description="Basic and acidic residues" evidence="14">
    <location>
        <begin position="489"/>
        <end position="499"/>
    </location>
</feature>
<name>A0A8J4XEK0_CLAMG</name>
<evidence type="ECO:0000256" key="6">
    <source>
        <dbReference type="ARBA" id="ARBA00022801"/>
    </source>
</evidence>
<gene>
    <name evidence="18" type="primary">limch1</name>
    <name evidence="18" type="ORF">DAT39_008042</name>
</gene>
<feature type="region of interest" description="Disordered" evidence="14">
    <location>
        <begin position="1932"/>
        <end position="1971"/>
    </location>
</feature>
<feature type="region of interest" description="Disordered" evidence="14">
    <location>
        <begin position="1709"/>
        <end position="1737"/>
    </location>
</feature>
<evidence type="ECO:0000256" key="2">
    <source>
        <dbReference type="ARBA" id="ARBA00009326"/>
    </source>
</evidence>
<dbReference type="GO" id="GO:0051496">
    <property type="term" value="P:positive regulation of stress fiber assembly"/>
    <property type="evidence" value="ECO:0007669"/>
    <property type="project" value="TreeGrafter"/>
</dbReference>
<dbReference type="GO" id="GO:0032034">
    <property type="term" value="F:myosin II head/neck binding"/>
    <property type="evidence" value="ECO:0007669"/>
    <property type="project" value="TreeGrafter"/>
</dbReference>
<dbReference type="FunFam" id="3.40.532.10:FF:000006">
    <property type="entry name" value="Ubiquitin carboxyl-terminal hydrolase"/>
    <property type="match status" value="1"/>
</dbReference>
<feature type="region of interest" description="Disordered" evidence="14">
    <location>
        <begin position="1993"/>
        <end position="2013"/>
    </location>
</feature>
<feature type="site" description="Important for enzyme activity" evidence="12">
    <location>
        <position position="161"/>
    </location>
</feature>
<dbReference type="InterPro" id="IPR038765">
    <property type="entry name" value="Papain-like_cys_pep_sf"/>
</dbReference>
<dbReference type="FunFam" id="1.10.418.10:FF:000038">
    <property type="entry name" value="LIM and calponin homology domains-containing protein 1"/>
    <property type="match status" value="1"/>
</dbReference>
<feature type="region of interest" description="Disordered" evidence="14">
    <location>
        <begin position="1628"/>
        <end position="1683"/>
    </location>
</feature>
<dbReference type="GO" id="GO:0046872">
    <property type="term" value="F:metal ion binding"/>
    <property type="evidence" value="ECO:0007669"/>
    <property type="project" value="UniProtKB-KW"/>
</dbReference>
<keyword evidence="9 11" id="KW-0440">LIM domain</keyword>
<proteinExistence type="inferred from homology"/>
<dbReference type="PROSITE" id="PS00140">
    <property type="entry name" value="UCH_1"/>
    <property type="match status" value="1"/>
</dbReference>
<feature type="compositionally biased region" description="Polar residues" evidence="14">
    <location>
        <begin position="1890"/>
        <end position="1911"/>
    </location>
</feature>
<dbReference type="PROSITE" id="PS52048">
    <property type="entry name" value="UCH_DOMAIN"/>
    <property type="match status" value="1"/>
</dbReference>
<feature type="site" description="Transition state stabilizer" evidence="12">
    <location>
        <position position="68"/>
    </location>
</feature>
<organism evidence="18 19">
    <name type="scientific">Clarias magur</name>
    <name type="common">Asian catfish</name>
    <name type="synonym">Macropteronotus magur</name>
    <dbReference type="NCBI Taxonomy" id="1594786"/>
    <lineage>
        <taxon>Eukaryota</taxon>
        <taxon>Metazoa</taxon>
        <taxon>Chordata</taxon>
        <taxon>Craniata</taxon>
        <taxon>Vertebrata</taxon>
        <taxon>Euteleostomi</taxon>
        <taxon>Actinopterygii</taxon>
        <taxon>Neopterygii</taxon>
        <taxon>Teleostei</taxon>
        <taxon>Ostariophysi</taxon>
        <taxon>Siluriformes</taxon>
        <taxon>Clariidae</taxon>
        <taxon>Clarias</taxon>
    </lineage>
</organism>
<dbReference type="PANTHER" id="PTHR15551">
    <property type="entry name" value="LIM DOMAIN ONLY 7"/>
    <property type="match status" value="1"/>
</dbReference>
<feature type="region of interest" description="Disordered" evidence="14">
    <location>
        <begin position="520"/>
        <end position="557"/>
    </location>
</feature>
<feature type="compositionally biased region" description="Acidic residues" evidence="14">
    <location>
        <begin position="849"/>
        <end position="861"/>
    </location>
</feature>
<feature type="compositionally biased region" description="Polar residues" evidence="14">
    <location>
        <begin position="1935"/>
        <end position="1971"/>
    </location>
</feature>
<feature type="coiled-coil region" evidence="13">
    <location>
        <begin position="1364"/>
        <end position="1441"/>
    </location>
</feature>
<feature type="compositionally biased region" description="Polar residues" evidence="14">
    <location>
        <begin position="1764"/>
        <end position="1779"/>
    </location>
</feature>
<evidence type="ECO:0000313" key="18">
    <source>
        <dbReference type="EMBL" id="KAF5902265.1"/>
    </source>
</evidence>
<feature type="compositionally biased region" description="Basic and acidic residues" evidence="14">
    <location>
        <begin position="663"/>
        <end position="675"/>
    </location>
</feature>
<dbReference type="GO" id="GO:0006511">
    <property type="term" value="P:ubiquitin-dependent protein catabolic process"/>
    <property type="evidence" value="ECO:0007669"/>
    <property type="project" value="UniProtKB-UniRule"/>
</dbReference>
<feature type="active site" description="Proton donor" evidence="12">
    <location>
        <position position="146"/>
    </location>
</feature>
<evidence type="ECO:0000256" key="10">
    <source>
        <dbReference type="ARBA" id="ARBA00055560"/>
    </source>
</evidence>
<feature type="compositionally biased region" description="Acidic residues" evidence="14">
    <location>
        <begin position="651"/>
        <end position="662"/>
    </location>
</feature>
<feature type="compositionally biased region" description="Acidic residues" evidence="14">
    <location>
        <begin position="1059"/>
        <end position="1068"/>
    </location>
</feature>
<evidence type="ECO:0000256" key="9">
    <source>
        <dbReference type="ARBA" id="ARBA00023038"/>
    </source>
</evidence>
<feature type="domain" description="Calponin-homology (CH)" evidence="15">
    <location>
        <begin position="279"/>
        <end position="396"/>
    </location>
</feature>
<evidence type="ECO:0000256" key="12">
    <source>
        <dbReference type="PROSITE-ProRule" id="PRU01393"/>
    </source>
</evidence>
<dbReference type="Gene3D" id="1.10.418.10">
    <property type="entry name" value="Calponin-like domain"/>
    <property type="match status" value="1"/>
</dbReference>
<dbReference type="Proteomes" id="UP000727407">
    <property type="component" value="Unassembled WGS sequence"/>
</dbReference>
<feature type="region of interest" description="Disordered" evidence="14">
    <location>
        <begin position="1760"/>
        <end position="1782"/>
    </location>
</feature>
<comment type="caution">
    <text evidence="18">The sequence shown here is derived from an EMBL/GenBank/DDBJ whole genome shotgun (WGS) entry which is preliminary data.</text>
</comment>
<feature type="compositionally biased region" description="Polar residues" evidence="14">
    <location>
        <begin position="814"/>
        <end position="823"/>
    </location>
</feature>
<dbReference type="GO" id="GO:0001725">
    <property type="term" value="C:stress fiber"/>
    <property type="evidence" value="ECO:0007669"/>
    <property type="project" value="TreeGrafter"/>
</dbReference>
<dbReference type="SMART" id="SM00033">
    <property type="entry name" value="CH"/>
    <property type="match status" value="1"/>
</dbReference>
<feature type="compositionally biased region" description="Basic and acidic residues" evidence="14">
    <location>
        <begin position="1069"/>
        <end position="1082"/>
    </location>
</feature>
<dbReference type="EC" id="3.4.19.12" evidence="12"/>
<dbReference type="PROSITE" id="PS50023">
    <property type="entry name" value="LIM_DOMAIN_2"/>
    <property type="match status" value="1"/>
</dbReference>
<feature type="domain" description="UCH catalytic" evidence="17">
    <location>
        <begin position="1"/>
        <end position="206"/>
    </location>
</feature>
<dbReference type="InterPro" id="IPR036959">
    <property type="entry name" value="Peptidase_C12_UCH_sf"/>
</dbReference>
<dbReference type="Pfam" id="PF00412">
    <property type="entry name" value="LIM"/>
    <property type="match status" value="1"/>
</dbReference>
<keyword evidence="13" id="KW-0175">Coiled coil</keyword>
<feature type="region of interest" description="Disordered" evidence="14">
    <location>
        <begin position="1541"/>
        <end position="1584"/>
    </location>
</feature>
<feature type="region of interest" description="Disordered" evidence="14">
    <location>
        <begin position="1051"/>
        <end position="1277"/>
    </location>
</feature>
<dbReference type="Pfam" id="PF01088">
    <property type="entry name" value="Peptidase_C12"/>
    <property type="match status" value="1"/>
</dbReference>
<dbReference type="Gene3D" id="2.10.110.10">
    <property type="entry name" value="Cysteine Rich Protein"/>
    <property type="match status" value="1"/>
</dbReference>
<dbReference type="PROSITE" id="PS50021">
    <property type="entry name" value="CH"/>
    <property type="match status" value="1"/>
</dbReference>
<dbReference type="CDD" id="cd09616">
    <property type="entry name" value="Peptidase_C12_UCH_L1_L3"/>
    <property type="match status" value="1"/>
</dbReference>
<evidence type="ECO:0000256" key="8">
    <source>
        <dbReference type="ARBA" id="ARBA00022833"/>
    </source>
</evidence>
<evidence type="ECO:0000259" key="16">
    <source>
        <dbReference type="PROSITE" id="PS50023"/>
    </source>
</evidence>
<dbReference type="Gene3D" id="3.40.532.10">
    <property type="entry name" value="Peptidase C12, ubiquitin carboxyl-terminal hydrolase"/>
    <property type="match status" value="1"/>
</dbReference>
<feature type="compositionally biased region" description="Basic and acidic residues" evidence="14">
    <location>
        <begin position="1117"/>
        <end position="1129"/>
    </location>
</feature>
<keyword evidence="4 11" id="KW-0479">Metal-binding</keyword>
<keyword evidence="8 11" id="KW-0862">Zinc</keyword>
<reference evidence="18" key="1">
    <citation type="submission" date="2020-07" db="EMBL/GenBank/DDBJ databases">
        <title>Clarias magur genome sequencing, assembly and annotation.</title>
        <authorList>
            <person name="Kushwaha B."/>
            <person name="Kumar R."/>
            <person name="Das P."/>
            <person name="Joshi C.G."/>
            <person name="Kumar D."/>
            <person name="Nagpure N.S."/>
            <person name="Pandey M."/>
            <person name="Agarwal S."/>
            <person name="Srivastava S."/>
            <person name="Singh M."/>
            <person name="Sahoo L."/>
            <person name="Jayasankar P."/>
            <person name="Meher P.K."/>
            <person name="Koringa P.G."/>
            <person name="Iquebal M.A."/>
            <person name="Das S.P."/>
            <person name="Bit A."/>
            <person name="Patnaik S."/>
            <person name="Patel N."/>
            <person name="Shah T.M."/>
            <person name="Hinsu A."/>
            <person name="Jena J.K."/>
        </authorList>
    </citation>
    <scope>NUCLEOTIDE SEQUENCE</scope>
    <source>
        <strain evidence="18">CIFAMagur01</strain>
        <tissue evidence="18">Testis</tissue>
    </source>
</reference>
<evidence type="ECO:0000256" key="13">
    <source>
        <dbReference type="SAM" id="Coils"/>
    </source>
</evidence>
<dbReference type="Pfam" id="PF00307">
    <property type="entry name" value="CH"/>
    <property type="match status" value="1"/>
</dbReference>
<dbReference type="SUPFAM" id="SSF47576">
    <property type="entry name" value="Calponin-homology domain, CH-domain"/>
    <property type="match status" value="1"/>
</dbReference>
<feature type="region of interest" description="Disordered" evidence="14">
    <location>
        <begin position="968"/>
        <end position="1039"/>
    </location>
</feature>
<feature type="compositionally biased region" description="Basic and acidic residues" evidence="14">
    <location>
        <begin position="1168"/>
        <end position="1180"/>
    </location>
</feature>
<feature type="region of interest" description="Disordered" evidence="14">
    <location>
        <begin position="646"/>
        <end position="925"/>
    </location>
</feature>
<dbReference type="OrthoDB" id="15627at2759"/>
<feature type="compositionally biased region" description="Polar residues" evidence="14">
    <location>
        <begin position="1715"/>
        <end position="1734"/>
    </location>
</feature>
<feature type="non-terminal residue" evidence="18">
    <location>
        <position position="1"/>
    </location>
</feature>
<evidence type="ECO:0000256" key="3">
    <source>
        <dbReference type="ARBA" id="ARBA00022670"/>
    </source>
</evidence>
<dbReference type="InterPro" id="IPR031865">
    <property type="entry name" value="DUF4757"/>
</dbReference>
<evidence type="ECO:0000256" key="4">
    <source>
        <dbReference type="ARBA" id="ARBA00022723"/>
    </source>
</evidence>
<evidence type="ECO:0000259" key="15">
    <source>
        <dbReference type="PROSITE" id="PS50021"/>
    </source>
</evidence>
<dbReference type="Pfam" id="PF15949">
    <property type="entry name" value="DUF4757"/>
    <property type="match status" value="2"/>
</dbReference>
<feature type="compositionally biased region" description="Low complexity" evidence="14">
    <location>
        <begin position="462"/>
        <end position="472"/>
    </location>
</feature>
<dbReference type="GO" id="GO:0004843">
    <property type="term" value="F:cysteine-type deubiquitinase activity"/>
    <property type="evidence" value="ECO:0007669"/>
    <property type="project" value="UniProtKB-UniRule"/>
</dbReference>
<keyword evidence="5 12" id="KW-0833">Ubl conjugation pathway</keyword>
<feature type="compositionally biased region" description="Polar residues" evidence="14">
    <location>
        <begin position="1204"/>
        <end position="1215"/>
    </location>
</feature>
<dbReference type="SMART" id="SM00132">
    <property type="entry name" value="LIM"/>
    <property type="match status" value="1"/>
</dbReference>
<feature type="compositionally biased region" description="Basic and acidic residues" evidence="14">
    <location>
        <begin position="977"/>
        <end position="992"/>
    </location>
</feature>
<dbReference type="CDD" id="cd21278">
    <property type="entry name" value="CH_LIMCH1"/>
    <property type="match status" value="1"/>
</dbReference>
<feature type="compositionally biased region" description="Basic and acidic residues" evidence="14">
    <location>
        <begin position="718"/>
        <end position="730"/>
    </location>
</feature>
<keyword evidence="3 12" id="KW-0645">Protease</keyword>
<dbReference type="PANTHER" id="PTHR15551:SF4">
    <property type="entry name" value="LIM AND CALPONIN HOMOLOGY DOMAINS-CONTAINING PROTEIN 1 ISOFORM X1"/>
    <property type="match status" value="1"/>
</dbReference>
<comment type="function">
    <text evidence="10">Ubiquitin-protein hydrolase is involved both in the processing of ubiquitin precursors and of ubiquitinated proteins. This enzyme is a thiol protease that recognizes and hydrolyzes a peptide bond at the C-terminal glycine of ubiquitin.</text>
</comment>
<dbReference type="InterPro" id="IPR001578">
    <property type="entry name" value="Peptidase_C12_UCH"/>
</dbReference>
<feature type="domain" description="LIM zinc-binding" evidence="16">
    <location>
        <begin position="2018"/>
        <end position="2082"/>
    </location>
</feature>
<comment type="similarity">
    <text evidence="2 12">Belongs to the peptidase C12 family.</text>
</comment>
<evidence type="ECO:0000259" key="17">
    <source>
        <dbReference type="PROSITE" id="PS52048"/>
    </source>
</evidence>
<evidence type="ECO:0000256" key="5">
    <source>
        <dbReference type="ARBA" id="ARBA00022786"/>
    </source>
</evidence>
<feature type="compositionally biased region" description="Polar residues" evidence="14">
    <location>
        <begin position="1244"/>
        <end position="1256"/>
    </location>
</feature>
<feature type="compositionally biased region" description="Polar residues" evidence="14">
    <location>
        <begin position="521"/>
        <end position="531"/>
    </location>
</feature>
<dbReference type="InterPro" id="IPR057254">
    <property type="entry name" value="UCH_AS"/>
</dbReference>
<evidence type="ECO:0000256" key="14">
    <source>
        <dbReference type="SAM" id="MobiDB-lite"/>
    </source>
</evidence>
<keyword evidence="19" id="KW-1185">Reference proteome</keyword>
<dbReference type="PROSITE" id="PS00478">
    <property type="entry name" value="LIM_DOMAIN_1"/>
    <property type="match status" value="1"/>
</dbReference>
<feature type="compositionally biased region" description="Polar residues" evidence="14">
    <location>
        <begin position="1018"/>
        <end position="1032"/>
    </location>
</feature>
<comment type="catalytic activity">
    <reaction evidence="1 12">
        <text>Thiol-dependent hydrolysis of ester, thioester, amide, peptide and isopeptide bonds formed by the C-terminal Gly of ubiquitin (a 76-residue protein attached to proteins as an intracellular targeting signal).</text>
        <dbReference type="EC" id="3.4.19.12"/>
    </reaction>
</comment>
<protein>
    <recommendedName>
        <fullName evidence="12">ubiquitinyl hydrolase 1</fullName>
        <ecNumber evidence="12">3.4.19.12</ecNumber>
    </recommendedName>
</protein>
<dbReference type="EMBL" id="QNUK01000094">
    <property type="protein sequence ID" value="KAF5902265.1"/>
    <property type="molecule type" value="Genomic_DNA"/>
</dbReference>
<evidence type="ECO:0000313" key="19">
    <source>
        <dbReference type="Proteomes" id="UP000727407"/>
    </source>
</evidence>
<keyword evidence="7 12" id="KW-0788">Thiol protease</keyword>
<feature type="region of interest" description="Disordered" evidence="14">
    <location>
        <begin position="420"/>
        <end position="499"/>
    </location>
</feature>
<evidence type="ECO:0000256" key="7">
    <source>
        <dbReference type="ARBA" id="ARBA00022807"/>
    </source>
</evidence>
<feature type="compositionally biased region" description="Polar residues" evidence="14">
    <location>
        <begin position="797"/>
        <end position="806"/>
    </location>
</feature>
<feature type="active site" description="Nucleophile" evidence="12">
    <location>
        <position position="74"/>
    </location>
</feature>